<evidence type="ECO:0000256" key="2">
    <source>
        <dbReference type="ARBA" id="ARBA00009889"/>
    </source>
</evidence>
<evidence type="ECO:0000313" key="11">
    <source>
        <dbReference type="Proteomes" id="UP001652620"/>
    </source>
</evidence>
<dbReference type="PROSITE" id="PS51192">
    <property type="entry name" value="HELICASE_ATP_BIND_1"/>
    <property type="match status" value="1"/>
</dbReference>
<dbReference type="Gene3D" id="3.40.50.300">
    <property type="entry name" value="P-loop containing nucleotide triphosphate hydrolases"/>
    <property type="match status" value="2"/>
</dbReference>
<accession>A0ABM3K6X5</accession>
<evidence type="ECO:0000256" key="8">
    <source>
        <dbReference type="SAM" id="MobiDB-lite"/>
    </source>
</evidence>
<feature type="region of interest" description="Disordered" evidence="8">
    <location>
        <begin position="1583"/>
        <end position="1605"/>
    </location>
</feature>
<dbReference type="SUPFAM" id="SSF52540">
    <property type="entry name" value="P-loop containing nucleoside triphosphate hydrolases"/>
    <property type="match status" value="1"/>
</dbReference>
<evidence type="ECO:0000259" key="10">
    <source>
        <dbReference type="PROSITE" id="PS51194"/>
    </source>
</evidence>
<evidence type="ECO:0000313" key="12">
    <source>
        <dbReference type="RefSeq" id="XP_049317232.1"/>
    </source>
</evidence>
<organism evidence="11 12">
    <name type="scientific">Bactrocera dorsalis</name>
    <name type="common">Oriental fruit fly</name>
    <name type="synonym">Dacus dorsalis</name>
    <dbReference type="NCBI Taxonomy" id="27457"/>
    <lineage>
        <taxon>Eukaryota</taxon>
        <taxon>Metazoa</taxon>
        <taxon>Ecdysozoa</taxon>
        <taxon>Arthropoda</taxon>
        <taxon>Hexapoda</taxon>
        <taxon>Insecta</taxon>
        <taxon>Pterygota</taxon>
        <taxon>Neoptera</taxon>
        <taxon>Endopterygota</taxon>
        <taxon>Diptera</taxon>
        <taxon>Brachycera</taxon>
        <taxon>Muscomorpha</taxon>
        <taxon>Tephritoidea</taxon>
        <taxon>Tephritidae</taxon>
        <taxon>Bactrocera</taxon>
        <taxon>Bactrocera</taxon>
    </lineage>
</organism>
<keyword evidence="7" id="KW-0539">Nucleus</keyword>
<proteinExistence type="inferred from homology"/>
<feature type="domain" description="Helicase C-terminal" evidence="10">
    <location>
        <begin position="418"/>
        <end position="573"/>
    </location>
</feature>
<evidence type="ECO:0000256" key="5">
    <source>
        <dbReference type="ARBA" id="ARBA00022806"/>
    </source>
</evidence>
<dbReference type="Pfam" id="PF00271">
    <property type="entry name" value="Helicase_C"/>
    <property type="match status" value="1"/>
</dbReference>
<name>A0ABM3K6X5_BACDO</name>
<dbReference type="Gene3D" id="1.20.1320.20">
    <property type="entry name" value="hef helicase domain"/>
    <property type="match status" value="1"/>
</dbReference>
<comment type="subcellular location">
    <subcellularLocation>
        <location evidence="1">Nucleus</location>
    </subcellularLocation>
</comment>
<feature type="domain" description="Helicase ATP-binding" evidence="9">
    <location>
        <begin position="58"/>
        <end position="234"/>
    </location>
</feature>
<keyword evidence="11" id="KW-1185">Reference proteome</keyword>
<keyword evidence="5" id="KW-0347">Helicase</keyword>
<dbReference type="InterPro" id="IPR014001">
    <property type="entry name" value="Helicase_ATP-bd"/>
</dbReference>
<dbReference type="PANTHER" id="PTHR14025">
    <property type="entry name" value="FANCONI ANEMIA GROUP M FANCM FAMILY MEMBER"/>
    <property type="match status" value="1"/>
</dbReference>
<dbReference type="SMART" id="SM00490">
    <property type="entry name" value="HELICc"/>
    <property type="match status" value="1"/>
</dbReference>
<keyword evidence="4" id="KW-0378">Hydrolase</keyword>
<dbReference type="InterPro" id="IPR001650">
    <property type="entry name" value="Helicase_C-like"/>
</dbReference>
<comment type="similarity">
    <text evidence="2">Belongs to the DEAD box helicase family. DEAH subfamily. FANCM sub-subfamily.</text>
</comment>
<dbReference type="InterPro" id="IPR027417">
    <property type="entry name" value="P-loop_NTPase"/>
</dbReference>
<dbReference type="RefSeq" id="XP_049317232.1">
    <property type="nucleotide sequence ID" value="XM_049461275.1"/>
</dbReference>
<dbReference type="CDD" id="cd12091">
    <property type="entry name" value="FANCM_ID"/>
    <property type="match status" value="1"/>
</dbReference>
<gene>
    <name evidence="12" type="primary">LOC105228187</name>
</gene>
<evidence type="ECO:0000256" key="3">
    <source>
        <dbReference type="ARBA" id="ARBA00022741"/>
    </source>
</evidence>
<feature type="compositionally biased region" description="Polar residues" evidence="8">
    <location>
        <begin position="1149"/>
        <end position="1160"/>
    </location>
</feature>
<evidence type="ECO:0000256" key="6">
    <source>
        <dbReference type="ARBA" id="ARBA00022840"/>
    </source>
</evidence>
<dbReference type="GeneID" id="105228187"/>
<dbReference type="PROSITE" id="PS51194">
    <property type="entry name" value="HELICASE_CTER"/>
    <property type="match status" value="1"/>
</dbReference>
<reference evidence="12" key="1">
    <citation type="submission" date="2025-08" db="UniProtKB">
        <authorList>
            <consortium name="RefSeq"/>
        </authorList>
    </citation>
    <scope>IDENTIFICATION</scope>
    <source>
        <tissue evidence="12">Adult</tissue>
    </source>
</reference>
<dbReference type="PANTHER" id="PTHR14025:SF20">
    <property type="entry name" value="FANCONI ANEMIA GROUP M PROTEIN"/>
    <property type="match status" value="1"/>
</dbReference>
<evidence type="ECO:0000256" key="4">
    <source>
        <dbReference type="ARBA" id="ARBA00022801"/>
    </source>
</evidence>
<protein>
    <submittedName>
        <fullName evidence="12">Uncharacterized protein LOC105228187 isoform X1</fullName>
    </submittedName>
</protein>
<dbReference type="SMART" id="SM00487">
    <property type="entry name" value="DEXDc"/>
    <property type="match status" value="1"/>
</dbReference>
<sequence>MSDSSDYWCDLTLDQETLHNVDAANNSHIEECLGFDNNVGDSWLYPSNLPERTYQLSIVKTSLFNNTLVVLPTGLGKTFIAAVVMYNIYRWYPTSKVIFMAPTRPLVAQQFEACQRVMPFPDEDTIELTGRLHRNSRKEIWKKKRVFFATPQVVLSDMIADEDNCSSDSNFPFKQVKLIVVDEAHRAKGRYAYTEVVRAMEKRNNYFRVVALSATPGRTMEDIAEVVQNLLISQIEVRCDTSEDVLPYMHKRDMKTIVVQLGNEIKELYAEILSIIDPYLKDLISAQVLRGSLKNISRNFLLFEQKRFREINQNAQDQKKLLVSKNFSFCISMYHALELLERHGIRVFLNFFEKDEDGRSNFVLNVEPKVRNLLDRLRDQFGRHSFEILTNMMVNGQFVKMPDNFDFGHPKFEQARTCLLQHFQITPNSRAIVFCEYRETVMLMYRLLLQHEPLLKPRYFVGQGGLRSLTQKQQIKIMDDFRSGKCNVLIATSIGEEGIDVGEVELILCFDINTSNPQRFLQRIGRTGRKKQGSVVVLVTEGREEQIFKNVLAQKDLTNPRMLQSLLVNKSLYKKSPRLVPTDVDPKVIRVFIKPTKSKENNKVINSKNRTKKKVTSNPNSMFMDPSQHGVETQQNLEKCLRRIDEYFNTFDDPVASNTQLLKGIACTQKFSHKLNSSQGISLYNSQRFRNLKRVLEKNSTLIPSKEIITNPIEQLKSSKVSNDGKRFILRTQPSIVSNIFDKMKLLEILPLKSDEMSDEEKDIRHLYDIIEKLLGGDLSMEIFIDDADIERLARQRMYRPPSDYDLSDSEYKDVCNRIFDGLEEQGLLCDNFDYIQEELKKTKFYEDSYPKLESDDYQQISCSPLRNDTDSMVYETVILDEEPEISTFGESSLNNNNGDYQPISHSPLKNDGDSMVYETGILDEEPEISTFGESSLNNESIWQDNYQRHKLAIKASNKSTSVQGPLAKAFQRQLSKYGNKILTKRKSLKLDDDNFGTHNNGDVITSFETSDEDNQVETRALISGSSKNSEPKCIKPNLNIDINDFLKPFPEETPDESVDSIPTFKSKIDNRSVLSNRPFYSSSNFNLIQKGNKCTSNENYNSEVLGSNTAITPQEGLTDLAEQYRKSSTLFAPLKKEANVFLNTSTNVNPNLEMQSPNRPITPPERLSTQPKLYEKSPTLFELYLENIKRYKGNMPEHIKQSVAFAEKQIREASSDRHLFSTINVCYNEEKNSDSGEPNERAVGSETDCEEFIETQIPNLCTESISNTYRDSSVTNTKVEEGSETECEEITETQKTVDCFRLQRQNRHNLDNNPACSSDEYSERPSNQYIKELNWNEFTIKAGNKSTPVQGPLAKAFQRQVSKFGKKIHTKRKSLKLEDDNFGTHNSGDKSSDVIILTDTSDEDYQAETQALISGSFKNSEPKSIKLNLNKCFKQMPLLSKSTQNDLNVDINDFLKPFPEETADESVDNIPTFHKKANDFLNTSISVNLNLKMQSPNRPITPPERCKENMPEHIKQSVVFAEKQIRETSSDRHLFSTTNVSYNEEKNISSNVSVETKERAVGSETDCEEFIETQIPNLCTESISSTHRDSSVTNAKAEEGSETECEEITETQNAVDCSRLQRQNRRRLDNFIDYEAAASGDESDDEYTEMPCSQYVKDSMIVSSDELDTIDENAPTSSQMQAHYLQSIKSPKPIARGAFKIPPFREYNDLSQIYSQMPPKEPSQYVYDSFVVAEEHDKECMKSQNETLSPLERAELILKKQIRARKKFKKVAQFKKRKRICQVSDSSDDDFIPLK</sequence>
<feature type="region of interest" description="Disordered" evidence="8">
    <location>
        <begin position="1149"/>
        <end position="1170"/>
    </location>
</feature>
<keyword evidence="3" id="KW-0547">Nucleotide-binding</keyword>
<feature type="region of interest" description="Disordered" evidence="8">
    <location>
        <begin position="611"/>
        <end position="630"/>
    </location>
</feature>
<keyword evidence="6" id="KW-0067">ATP-binding</keyword>
<dbReference type="CDD" id="cd18033">
    <property type="entry name" value="DEXDc_FANCM"/>
    <property type="match status" value="1"/>
</dbReference>
<dbReference type="InterPro" id="IPR039686">
    <property type="entry name" value="FANCM/Mph1-like_ID"/>
</dbReference>
<dbReference type="Proteomes" id="UP001652620">
    <property type="component" value="Unplaced"/>
</dbReference>
<dbReference type="InterPro" id="IPR044749">
    <property type="entry name" value="FANCM_DEXDc"/>
</dbReference>
<evidence type="ECO:0000259" key="9">
    <source>
        <dbReference type="PROSITE" id="PS51192"/>
    </source>
</evidence>
<evidence type="ECO:0000256" key="7">
    <source>
        <dbReference type="ARBA" id="ARBA00023242"/>
    </source>
</evidence>
<dbReference type="Pfam" id="PF00270">
    <property type="entry name" value="DEAD"/>
    <property type="match status" value="1"/>
</dbReference>
<evidence type="ECO:0000256" key="1">
    <source>
        <dbReference type="ARBA" id="ARBA00004123"/>
    </source>
</evidence>
<dbReference type="InterPro" id="IPR011545">
    <property type="entry name" value="DEAD/DEAH_box_helicase_dom"/>
</dbReference>